<reference evidence="2 3" key="1">
    <citation type="submission" date="2019-08" db="EMBL/GenBank/DDBJ databases">
        <authorList>
            <person name="Peeters C."/>
        </authorList>
    </citation>
    <scope>NUCLEOTIDE SEQUENCE [LARGE SCALE GENOMIC DNA]</scope>
    <source>
        <strain evidence="2 3">LMG 31115</strain>
    </source>
</reference>
<accession>A0A5E4Z428</accession>
<dbReference type="Proteomes" id="UP000333828">
    <property type="component" value="Unassembled WGS sequence"/>
</dbReference>
<keyword evidence="3" id="KW-1185">Reference proteome</keyword>
<keyword evidence="1" id="KW-1133">Transmembrane helix</keyword>
<dbReference type="RefSeq" id="WP_217430075.1">
    <property type="nucleotide sequence ID" value="NZ_CABPSI010000006.1"/>
</dbReference>
<dbReference type="AlphaFoldDB" id="A0A5E4Z428"/>
<gene>
    <name evidence="2" type="ORF">PIN31115_04942</name>
</gene>
<organism evidence="2 3">
    <name type="scientific">Pandoraea iniqua</name>
    <dbReference type="NCBI Taxonomy" id="2508288"/>
    <lineage>
        <taxon>Bacteria</taxon>
        <taxon>Pseudomonadati</taxon>
        <taxon>Pseudomonadota</taxon>
        <taxon>Betaproteobacteria</taxon>
        <taxon>Burkholderiales</taxon>
        <taxon>Burkholderiaceae</taxon>
        <taxon>Pandoraea</taxon>
    </lineage>
</organism>
<name>A0A5E4Z428_9BURK</name>
<keyword evidence="1" id="KW-0812">Transmembrane</keyword>
<feature type="transmembrane region" description="Helical" evidence="1">
    <location>
        <begin position="29"/>
        <end position="53"/>
    </location>
</feature>
<protein>
    <recommendedName>
        <fullName evidence="4">Integral membrane protein</fullName>
    </recommendedName>
</protein>
<evidence type="ECO:0000313" key="3">
    <source>
        <dbReference type="Proteomes" id="UP000333828"/>
    </source>
</evidence>
<feature type="transmembrane region" description="Helical" evidence="1">
    <location>
        <begin position="91"/>
        <end position="112"/>
    </location>
</feature>
<sequence length="153" mass="15910">MMSSRQTSVQSSAQSSVQPSMQASAKSLFLARVLLADALVSGAVGLSQVLAAAPLAALLDLPADGLRVTGLVLLVYGAALVWLVRRTMLPAGAAWTVIAINAIWALDCAILLASDWIAPNALGAAFIAVQIVTVLVFAELTFIGLRRRRAAQA</sequence>
<proteinExistence type="predicted"/>
<evidence type="ECO:0008006" key="4">
    <source>
        <dbReference type="Google" id="ProtNLM"/>
    </source>
</evidence>
<feature type="transmembrane region" description="Helical" evidence="1">
    <location>
        <begin position="65"/>
        <end position="84"/>
    </location>
</feature>
<evidence type="ECO:0000256" key="1">
    <source>
        <dbReference type="SAM" id="Phobius"/>
    </source>
</evidence>
<keyword evidence="1" id="KW-0472">Membrane</keyword>
<dbReference type="EMBL" id="CABPSI010000006">
    <property type="protein sequence ID" value="VVE54913.1"/>
    <property type="molecule type" value="Genomic_DNA"/>
</dbReference>
<feature type="transmembrane region" description="Helical" evidence="1">
    <location>
        <begin position="124"/>
        <end position="145"/>
    </location>
</feature>
<evidence type="ECO:0000313" key="2">
    <source>
        <dbReference type="EMBL" id="VVE54913.1"/>
    </source>
</evidence>